<organism evidence="2 3">
    <name type="scientific">Phialemonium thermophilum</name>
    <dbReference type="NCBI Taxonomy" id="223376"/>
    <lineage>
        <taxon>Eukaryota</taxon>
        <taxon>Fungi</taxon>
        <taxon>Dikarya</taxon>
        <taxon>Ascomycota</taxon>
        <taxon>Pezizomycotina</taxon>
        <taxon>Sordariomycetes</taxon>
        <taxon>Sordariomycetidae</taxon>
        <taxon>Cephalothecales</taxon>
        <taxon>Cephalothecaceae</taxon>
        <taxon>Phialemonium</taxon>
    </lineage>
</organism>
<evidence type="ECO:0000313" key="3">
    <source>
        <dbReference type="Proteomes" id="UP001586593"/>
    </source>
</evidence>
<accession>A0ABR3VT25</accession>
<gene>
    <name evidence="2" type="ORF">VTK73DRAFT_1738</name>
</gene>
<keyword evidence="3" id="KW-1185">Reference proteome</keyword>
<evidence type="ECO:0000256" key="1">
    <source>
        <dbReference type="SAM" id="MobiDB-lite"/>
    </source>
</evidence>
<dbReference type="EMBL" id="JAZHXJ010001446">
    <property type="protein sequence ID" value="KAL1844815.1"/>
    <property type="molecule type" value="Genomic_DNA"/>
</dbReference>
<feature type="compositionally biased region" description="Basic and acidic residues" evidence="1">
    <location>
        <begin position="13"/>
        <end position="22"/>
    </location>
</feature>
<name>A0ABR3VT25_9PEZI</name>
<proteinExistence type="predicted"/>
<protein>
    <submittedName>
        <fullName evidence="2">Uncharacterized protein</fullName>
    </submittedName>
</protein>
<sequence length="97" mass="10865">MAPALVEQPVAAHDLHAPREKGPSWTTNPITDNENAPRSIFPDGIRTSGQHPPLYDVLRPFADFPEHITGKTVWDAKDFISHPERWRDAPDGYIQGV</sequence>
<evidence type="ECO:0000313" key="2">
    <source>
        <dbReference type="EMBL" id="KAL1844815.1"/>
    </source>
</evidence>
<feature type="region of interest" description="Disordered" evidence="1">
    <location>
        <begin position="1"/>
        <end position="38"/>
    </location>
</feature>
<feature type="compositionally biased region" description="Polar residues" evidence="1">
    <location>
        <begin position="24"/>
        <end position="36"/>
    </location>
</feature>
<comment type="caution">
    <text evidence="2">The sequence shown here is derived from an EMBL/GenBank/DDBJ whole genome shotgun (WGS) entry which is preliminary data.</text>
</comment>
<reference evidence="2 3" key="1">
    <citation type="journal article" date="2024" name="Commun. Biol.">
        <title>Comparative genomic analysis of thermophilic fungi reveals convergent evolutionary adaptations and gene losses.</title>
        <authorList>
            <person name="Steindorff A.S."/>
            <person name="Aguilar-Pontes M.V."/>
            <person name="Robinson A.J."/>
            <person name="Andreopoulos B."/>
            <person name="LaButti K."/>
            <person name="Kuo A."/>
            <person name="Mondo S."/>
            <person name="Riley R."/>
            <person name="Otillar R."/>
            <person name="Haridas S."/>
            <person name="Lipzen A."/>
            <person name="Grimwood J."/>
            <person name="Schmutz J."/>
            <person name="Clum A."/>
            <person name="Reid I.D."/>
            <person name="Moisan M.C."/>
            <person name="Butler G."/>
            <person name="Nguyen T.T.M."/>
            <person name="Dewar K."/>
            <person name="Conant G."/>
            <person name="Drula E."/>
            <person name="Henrissat B."/>
            <person name="Hansel C."/>
            <person name="Singer S."/>
            <person name="Hutchinson M.I."/>
            <person name="de Vries R.P."/>
            <person name="Natvig D.O."/>
            <person name="Powell A.J."/>
            <person name="Tsang A."/>
            <person name="Grigoriev I.V."/>
        </authorList>
    </citation>
    <scope>NUCLEOTIDE SEQUENCE [LARGE SCALE GENOMIC DNA]</scope>
    <source>
        <strain evidence="2 3">ATCC 24622</strain>
    </source>
</reference>
<dbReference type="Proteomes" id="UP001586593">
    <property type="component" value="Unassembled WGS sequence"/>
</dbReference>